<accession>A0ABV2RDC0</accession>
<dbReference type="InterPro" id="IPR008775">
    <property type="entry name" value="Phytyl_CoA_dOase-like"/>
</dbReference>
<protein>
    <recommendedName>
        <fullName evidence="3">Phytanoyl-CoA dioxygenase</fullName>
    </recommendedName>
</protein>
<name>A0ABV2RDC0_9CAUL</name>
<reference evidence="1 2" key="1">
    <citation type="submission" date="2024-06" db="EMBL/GenBank/DDBJ databases">
        <title>Sorghum-associated microbial communities from plants grown in Nebraska, USA.</title>
        <authorList>
            <person name="Schachtman D."/>
        </authorList>
    </citation>
    <scope>NUCLEOTIDE SEQUENCE [LARGE SCALE GENOMIC DNA]</scope>
    <source>
        <strain evidence="1 2">2814</strain>
    </source>
</reference>
<dbReference type="Proteomes" id="UP001549313">
    <property type="component" value="Unassembled WGS sequence"/>
</dbReference>
<dbReference type="Gene3D" id="2.60.120.620">
    <property type="entry name" value="q2cbj1_9rhob like domain"/>
    <property type="match status" value="1"/>
</dbReference>
<dbReference type="SUPFAM" id="SSF51197">
    <property type="entry name" value="Clavaminate synthase-like"/>
    <property type="match status" value="1"/>
</dbReference>
<organism evidence="1 2">
    <name type="scientific">Brevundimonas faecalis</name>
    <dbReference type="NCBI Taxonomy" id="947378"/>
    <lineage>
        <taxon>Bacteria</taxon>
        <taxon>Pseudomonadati</taxon>
        <taxon>Pseudomonadota</taxon>
        <taxon>Alphaproteobacteria</taxon>
        <taxon>Caulobacterales</taxon>
        <taxon>Caulobacteraceae</taxon>
        <taxon>Brevundimonas</taxon>
    </lineage>
</organism>
<dbReference type="RefSeq" id="WP_354089531.1">
    <property type="nucleotide sequence ID" value="NZ_JBEPTF010000003.1"/>
</dbReference>
<sequence>MQAGDLDLSTHGAAHFRAVLPEDEVANLAARLDDDLQGRPGRRLLLDAFTVQMLAATGRIGSIAARFLGPTAQPVRAVLFDKTQAMNWMVAWHQDRTIAVRQRLDAPGFGPWSVKDGITHVAPPIAVLEQMVTLRLHIDACDDDNAPLLIALGSHQLGQVASDAVEAAAGQRPVYACHADVGDVWAYSTPILHASARSVSGRRRRILQIDYAADALPNDLEWLGVERSET</sequence>
<dbReference type="EMBL" id="JBEPTF010000003">
    <property type="protein sequence ID" value="MET4684579.1"/>
    <property type="molecule type" value="Genomic_DNA"/>
</dbReference>
<evidence type="ECO:0008006" key="3">
    <source>
        <dbReference type="Google" id="ProtNLM"/>
    </source>
</evidence>
<evidence type="ECO:0000313" key="1">
    <source>
        <dbReference type="EMBL" id="MET4684579.1"/>
    </source>
</evidence>
<gene>
    <name evidence="1" type="ORF">ABIE19_002516</name>
</gene>
<proteinExistence type="predicted"/>
<evidence type="ECO:0000313" key="2">
    <source>
        <dbReference type="Proteomes" id="UP001549313"/>
    </source>
</evidence>
<comment type="caution">
    <text evidence="1">The sequence shown here is derived from an EMBL/GenBank/DDBJ whole genome shotgun (WGS) entry which is preliminary data.</text>
</comment>
<keyword evidence="2" id="KW-1185">Reference proteome</keyword>
<dbReference type="Pfam" id="PF05721">
    <property type="entry name" value="PhyH"/>
    <property type="match status" value="1"/>
</dbReference>